<dbReference type="InterPro" id="IPR006043">
    <property type="entry name" value="NCS2"/>
</dbReference>
<proteinExistence type="inferred from homology"/>
<evidence type="ECO:0000256" key="4">
    <source>
        <dbReference type="ARBA" id="ARBA00022692"/>
    </source>
</evidence>
<evidence type="ECO:0000256" key="5">
    <source>
        <dbReference type="ARBA" id="ARBA00022989"/>
    </source>
</evidence>
<keyword evidence="6 7" id="KW-0472">Membrane</keyword>
<feature type="transmembrane region" description="Helical" evidence="7">
    <location>
        <begin position="73"/>
        <end position="96"/>
    </location>
</feature>
<dbReference type="PANTHER" id="PTHR43337">
    <property type="entry name" value="XANTHINE/URACIL PERMEASE C887.17-RELATED"/>
    <property type="match status" value="1"/>
</dbReference>
<gene>
    <name evidence="8" type="ORF">FD09_GL000152</name>
</gene>
<comment type="caution">
    <text evidence="8">The sequence shown here is derived from an EMBL/GenBank/DDBJ whole genome shotgun (WGS) entry which is preliminary data.</text>
</comment>
<dbReference type="AlphaFoldDB" id="A0A0R1NDY4"/>
<evidence type="ECO:0000256" key="6">
    <source>
        <dbReference type="ARBA" id="ARBA00023136"/>
    </source>
</evidence>
<dbReference type="EMBL" id="AZEC01000001">
    <property type="protein sequence ID" value="KRL14504.1"/>
    <property type="molecule type" value="Genomic_DNA"/>
</dbReference>
<reference evidence="8 9" key="1">
    <citation type="journal article" date="2015" name="Genome Announc.">
        <title>Expanding the biotechnology potential of lactobacilli through comparative genomics of 213 strains and associated genera.</title>
        <authorList>
            <person name="Sun Z."/>
            <person name="Harris H.M."/>
            <person name="McCann A."/>
            <person name="Guo C."/>
            <person name="Argimon S."/>
            <person name="Zhang W."/>
            <person name="Yang X."/>
            <person name="Jeffery I.B."/>
            <person name="Cooney J.C."/>
            <person name="Kagawa T.F."/>
            <person name="Liu W."/>
            <person name="Song Y."/>
            <person name="Salvetti E."/>
            <person name="Wrobel A."/>
            <person name="Rasinkangas P."/>
            <person name="Parkhill J."/>
            <person name="Rea M.C."/>
            <person name="O'Sullivan O."/>
            <person name="Ritari J."/>
            <person name="Douillard F.P."/>
            <person name="Paul Ross R."/>
            <person name="Yang R."/>
            <person name="Briner A.E."/>
            <person name="Felis G.E."/>
            <person name="de Vos W.M."/>
            <person name="Barrangou R."/>
            <person name="Klaenhammer T.R."/>
            <person name="Caufield P.W."/>
            <person name="Cui Y."/>
            <person name="Zhang H."/>
            <person name="O'Toole P.W."/>
        </authorList>
    </citation>
    <scope>NUCLEOTIDE SEQUENCE [LARGE SCALE GENOMIC DNA]</scope>
    <source>
        <strain evidence="8 9">DSM 12744</strain>
    </source>
</reference>
<dbReference type="PATRIC" id="fig|1423792.3.peg.155"/>
<keyword evidence="5 7" id="KW-1133">Transmembrane helix</keyword>
<dbReference type="Proteomes" id="UP000051330">
    <property type="component" value="Unassembled WGS sequence"/>
</dbReference>
<dbReference type="GO" id="GO:0005345">
    <property type="term" value="F:purine nucleobase transmembrane transporter activity"/>
    <property type="evidence" value="ECO:0007669"/>
    <property type="project" value="TreeGrafter"/>
</dbReference>
<feature type="transmembrane region" description="Helical" evidence="7">
    <location>
        <begin position="429"/>
        <end position="448"/>
    </location>
</feature>
<accession>A0A0R1NDY4</accession>
<evidence type="ECO:0000256" key="1">
    <source>
        <dbReference type="ARBA" id="ARBA00004141"/>
    </source>
</evidence>
<keyword evidence="9" id="KW-1185">Reference proteome</keyword>
<feature type="transmembrane region" description="Helical" evidence="7">
    <location>
        <begin position="189"/>
        <end position="208"/>
    </location>
</feature>
<evidence type="ECO:0000256" key="2">
    <source>
        <dbReference type="ARBA" id="ARBA00005697"/>
    </source>
</evidence>
<organism evidence="8 9">
    <name type="scientific">Schleiferilactobacillus perolens DSM 12744</name>
    <dbReference type="NCBI Taxonomy" id="1423792"/>
    <lineage>
        <taxon>Bacteria</taxon>
        <taxon>Bacillati</taxon>
        <taxon>Bacillota</taxon>
        <taxon>Bacilli</taxon>
        <taxon>Lactobacillales</taxon>
        <taxon>Lactobacillaceae</taxon>
        <taxon>Schleiferilactobacillus</taxon>
    </lineage>
</organism>
<name>A0A0R1NDY4_9LACO</name>
<sequence length="449" mass="48089">MRHFCSIDEVNNMAQANPTAVTTPSLDDVWHDKKQLRTEILGGITAFFAISYIIVVNPMILADAKMPASLTMFSTIFVSVIGCMLMGIFADAPMILTPGMGVNAFFTYTLVVDMRLTWQQAIAVSIIGSVFYCIIAFSKLSQIISDGIPDSLKTGITVGIGVFLVQIGLQKAGLIKSGGSRSLLAFGSLADPSVILAIFGLVLSLWLFMRKVPGGFVISIAATTIVGLLFQIKGQTVPNASLGNLAHYGDIFMKGDFSQILTPKFLLAIFAMAMIQLFEAMGILEGMLPDKSKFKKSFEVSAFTTFLSGIFGTSPTVDAAESASGIQSGARTGVMSITVGIMFALSTFFVPLLSFVPQAAVAPVIIITGALMMEDLKGLDFAHLENWFPVFLIVVMIPFTGSVSTGMAFGFVSYPLCQLLTGHYKRINAVNTTLALAFLLTLVANTFLS</sequence>
<comment type="similarity">
    <text evidence="2">Belongs to the nucleobase:cation symporter-2 (NCS2) (TC 2.A.40) family. Azg-like subfamily.</text>
</comment>
<feature type="transmembrane region" description="Helical" evidence="7">
    <location>
        <begin position="265"/>
        <end position="288"/>
    </location>
</feature>
<feature type="transmembrane region" description="Helical" evidence="7">
    <location>
        <begin position="40"/>
        <end position="61"/>
    </location>
</feature>
<evidence type="ECO:0000256" key="3">
    <source>
        <dbReference type="ARBA" id="ARBA00022448"/>
    </source>
</evidence>
<feature type="transmembrane region" description="Helical" evidence="7">
    <location>
        <begin position="341"/>
        <end position="367"/>
    </location>
</feature>
<evidence type="ECO:0000313" key="8">
    <source>
        <dbReference type="EMBL" id="KRL14504.1"/>
    </source>
</evidence>
<feature type="transmembrane region" description="Helical" evidence="7">
    <location>
        <begin position="116"/>
        <end position="140"/>
    </location>
</feature>
<evidence type="ECO:0000256" key="7">
    <source>
        <dbReference type="SAM" id="Phobius"/>
    </source>
</evidence>
<dbReference type="PANTHER" id="PTHR43337:SF2">
    <property type="entry name" value="XANTHINE_URACIL PERMEASE"/>
    <property type="match status" value="1"/>
</dbReference>
<feature type="transmembrane region" description="Helical" evidence="7">
    <location>
        <begin position="215"/>
        <end position="232"/>
    </location>
</feature>
<comment type="subcellular location">
    <subcellularLocation>
        <location evidence="1">Membrane</location>
        <topology evidence="1">Multi-pass membrane protein</topology>
    </subcellularLocation>
</comment>
<dbReference type="GO" id="GO:0005886">
    <property type="term" value="C:plasma membrane"/>
    <property type="evidence" value="ECO:0007669"/>
    <property type="project" value="TreeGrafter"/>
</dbReference>
<feature type="transmembrane region" description="Helical" evidence="7">
    <location>
        <begin position="387"/>
        <end position="417"/>
    </location>
</feature>
<evidence type="ECO:0000313" key="9">
    <source>
        <dbReference type="Proteomes" id="UP000051330"/>
    </source>
</evidence>
<dbReference type="Pfam" id="PF00860">
    <property type="entry name" value="Xan_ur_permease"/>
    <property type="match status" value="1"/>
</dbReference>
<dbReference type="STRING" id="1423792.FD09_GL000152"/>
<keyword evidence="4 7" id="KW-0812">Transmembrane</keyword>
<dbReference type="InterPro" id="IPR045018">
    <property type="entry name" value="Azg-like"/>
</dbReference>
<feature type="transmembrane region" description="Helical" evidence="7">
    <location>
        <begin position="152"/>
        <end position="169"/>
    </location>
</feature>
<protein>
    <submittedName>
        <fullName evidence="8">Guanine-hypoxanthine permease</fullName>
    </submittedName>
</protein>
<keyword evidence="3" id="KW-0813">Transport</keyword>